<keyword evidence="4" id="KW-1185">Reference proteome</keyword>
<dbReference type="PROSITE" id="PS50106">
    <property type="entry name" value="PDZ"/>
    <property type="match status" value="1"/>
</dbReference>
<dbReference type="Proteomes" id="UP000728032">
    <property type="component" value="Unassembled WGS sequence"/>
</dbReference>
<dbReference type="Gene3D" id="2.30.42.10">
    <property type="match status" value="2"/>
</dbReference>
<dbReference type="InterPro" id="IPR036034">
    <property type="entry name" value="PDZ_sf"/>
</dbReference>
<dbReference type="AlphaFoldDB" id="A0A7R9QPK9"/>
<dbReference type="EMBL" id="CAJPVJ010007055">
    <property type="protein sequence ID" value="CAG2170940.1"/>
    <property type="molecule type" value="Genomic_DNA"/>
</dbReference>
<evidence type="ECO:0000256" key="1">
    <source>
        <dbReference type="SAM" id="MobiDB-lite"/>
    </source>
</evidence>
<dbReference type="OrthoDB" id="438726at2759"/>
<protein>
    <recommendedName>
        <fullName evidence="2">PDZ domain-containing protein</fullName>
    </recommendedName>
</protein>
<evidence type="ECO:0000313" key="4">
    <source>
        <dbReference type="Proteomes" id="UP000728032"/>
    </source>
</evidence>
<reference evidence="3" key="1">
    <citation type="submission" date="2020-11" db="EMBL/GenBank/DDBJ databases">
        <authorList>
            <person name="Tran Van P."/>
        </authorList>
    </citation>
    <scope>NUCLEOTIDE SEQUENCE</scope>
</reference>
<gene>
    <name evidence="3" type="ORF">ONB1V03_LOCUS10406</name>
</gene>
<dbReference type="EMBL" id="OC921880">
    <property type="protein sequence ID" value="CAD7653753.1"/>
    <property type="molecule type" value="Genomic_DNA"/>
</dbReference>
<evidence type="ECO:0000259" key="2">
    <source>
        <dbReference type="PROSITE" id="PS50106"/>
    </source>
</evidence>
<evidence type="ECO:0000313" key="3">
    <source>
        <dbReference type="EMBL" id="CAD7653753.1"/>
    </source>
</evidence>
<dbReference type="InterPro" id="IPR001478">
    <property type="entry name" value="PDZ"/>
</dbReference>
<feature type="region of interest" description="Disordered" evidence="1">
    <location>
        <begin position="193"/>
        <end position="248"/>
    </location>
</feature>
<name>A0A7R9QPK9_9ACAR</name>
<accession>A0A7R9QPK9</accession>
<feature type="domain" description="PDZ" evidence="2">
    <location>
        <begin position="1"/>
        <end position="92"/>
    </location>
</feature>
<sequence>MQRTNGRGVFITYVQPNSIAGQHKNIAQGDQILEINGQNQPNSIAGQHKNIAQGDQILEINGQNVRESNQKDVSQTLCSLDGAIVLLLGRVPSLSDSIREWARRKAQIFLRARTSTWSSSVGNCAVEKLQTQRPSLPVNKDKSYFQMKSPDSDIMSVPGLPMLMCQTINNSMTDITNEQQLWSRSSSLRSQKRLSVVAEDSKMRESLDSNAEEQELEPMIDHSQPPPQSLSTDSPDNPLLPAIKVTEF</sequence>
<dbReference type="SUPFAM" id="SSF50156">
    <property type="entry name" value="PDZ domain-like"/>
    <property type="match status" value="2"/>
</dbReference>
<proteinExistence type="predicted"/>
<organism evidence="3">
    <name type="scientific">Oppiella nova</name>
    <dbReference type="NCBI Taxonomy" id="334625"/>
    <lineage>
        <taxon>Eukaryota</taxon>
        <taxon>Metazoa</taxon>
        <taxon>Ecdysozoa</taxon>
        <taxon>Arthropoda</taxon>
        <taxon>Chelicerata</taxon>
        <taxon>Arachnida</taxon>
        <taxon>Acari</taxon>
        <taxon>Acariformes</taxon>
        <taxon>Sarcoptiformes</taxon>
        <taxon>Oribatida</taxon>
        <taxon>Brachypylina</taxon>
        <taxon>Oppioidea</taxon>
        <taxon>Oppiidae</taxon>
        <taxon>Oppiella</taxon>
    </lineage>
</organism>
<dbReference type="Pfam" id="PF00595">
    <property type="entry name" value="PDZ"/>
    <property type="match status" value="1"/>
</dbReference>